<dbReference type="PROSITE" id="PS01248">
    <property type="entry name" value="EGF_LAM_1"/>
    <property type="match status" value="1"/>
</dbReference>
<dbReference type="CDD" id="cd03579">
    <property type="entry name" value="NTR_netrin-1_like"/>
    <property type="match status" value="1"/>
</dbReference>
<evidence type="ECO:0000256" key="2">
    <source>
        <dbReference type="ARBA" id="ARBA00022525"/>
    </source>
</evidence>
<dbReference type="EMBL" id="JAUPFM010000001">
    <property type="protein sequence ID" value="KAK2863098.1"/>
    <property type="molecule type" value="Genomic_DNA"/>
</dbReference>
<dbReference type="GO" id="GO:0005576">
    <property type="term" value="C:extracellular region"/>
    <property type="evidence" value="ECO:0007669"/>
    <property type="project" value="UniProtKB-SubCell"/>
</dbReference>
<dbReference type="SUPFAM" id="SSF50242">
    <property type="entry name" value="TIMP-like"/>
    <property type="match status" value="1"/>
</dbReference>
<protein>
    <recommendedName>
        <fullName evidence="16">Netrin 5</fullName>
    </recommendedName>
</protein>
<dbReference type="InterPro" id="IPR002049">
    <property type="entry name" value="LE_dom"/>
</dbReference>
<feature type="compositionally biased region" description="Basic residues" evidence="9">
    <location>
        <begin position="571"/>
        <end position="583"/>
    </location>
</feature>
<dbReference type="PROSITE" id="PS50189">
    <property type="entry name" value="NTR"/>
    <property type="match status" value="1"/>
</dbReference>
<keyword evidence="7 8" id="KW-0424">Laminin EGF-like domain</keyword>
<dbReference type="Pfam" id="PF00053">
    <property type="entry name" value="EGF_laminin"/>
    <property type="match status" value="1"/>
</dbReference>
<dbReference type="Pfam" id="PF00055">
    <property type="entry name" value="Laminin_N"/>
    <property type="match status" value="1"/>
</dbReference>
<feature type="domain" description="Laminin N-terminal" evidence="13">
    <location>
        <begin position="236"/>
        <end position="510"/>
    </location>
</feature>
<feature type="region of interest" description="Disordered" evidence="9">
    <location>
        <begin position="967"/>
        <end position="1055"/>
    </location>
</feature>
<evidence type="ECO:0000259" key="12">
    <source>
        <dbReference type="PROSITE" id="PS50189"/>
    </source>
</evidence>
<feature type="domain" description="NTR" evidence="12">
    <location>
        <begin position="838"/>
        <end position="972"/>
    </location>
</feature>
<dbReference type="PROSITE" id="PS50027">
    <property type="entry name" value="EGF_LAM_2"/>
    <property type="match status" value="2"/>
</dbReference>
<keyword evidence="15" id="KW-1185">Reference proteome</keyword>
<dbReference type="SUPFAM" id="SSF57196">
    <property type="entry name" value="EGF/Laminin"/>
    <property type="match status" value="3"/>
</dbReference>
<feature type="region of interest" description="Disordered" evidence="9">
    <location>
        <begin position="516"/>
        <end position="584"/>
    </location>
</feature>
<dbReference type="InterPro" id="IPR018933">
    <property type="entry name" value="Netrin_module_non-TIMP"/>
</dbReference>
<dbReference type="Proteomes" id="UP001187415">
    <property type="component" value="Unassembled WGS sequence"/>
</dbReference>
<dbReference type="Pfam" id="PF24973">
    <property type="entry name" value="EGF_LMN_ATRN"/>
    <property type="match status" value="2"/>
</dbReference>
<dbReference type="InterPro" id="IPR050440">
    <property type="entry name" value="Laminin/Netrin_ECM"/>
</dbReference>
<feature type="disulfide bond" evidence="8">
    <location>
        <begin position="802"/>
        <end position="816"/>
    </location>
</feature>
<organism evidence="14 15">
    <name type="scientific">Channa striata</name>
    <name type="common">Snakehead murrel</name>
    <name type="synonym">Ophicephalus striatus</name>
    <dbReference type="NCBI Taxonomy" id="64152"/>
    <lineage>
        <taxon>Eukaryota</taxon>
        <taxon>Metazoa</taxon>
        <taxon>Chordata</taxon>
        <taxon>Craniata</taxon>
        <taxon>Vertebrata</taxon>
        <taxon>Euteleostomi</taxon>
        <taxon>Actinopterygii</taxon>
        <taxon>Neopterygii</taxon>
        <taxon>Teleostei</taxon>
        <taxon>Neoteleostei</taxon>
        <taxon>Acanthomorphata</taxon>
        <taxon>Anabantaria</taxon>
        <taxon>Anabantiformes</taxon>
        <taxon>Channoidei</taxon>
        <taxon>Channidae</taxon>
        <taxon>Channa</taxon>
    </lineage>
</organism>
<evidence type="ECO:0000256" key="10">
    <source>
        <dbReference type="SAM" id="SignalP"/>
    </source>
</evidence>
<dbReference type="InterPro" id="IPR021852">
    <property type="entry name" value="DUF3456"/>
</dbReference>
<feature type="signal peptide" evidence="10">
    <location>
        <begin position="1"/>
        <end position="17"/>
    </location>
</feature>
<evidence type="ECO:0000256" key="9">
    <source>
        <dbReference type="SAM" id="MobiDB-lite"/>
    </source>
</evidence>
<dbReference type="Gene3D" id="2.40.50.120">
    <property type="match status" value="1"/>
</dbReference>
<feature type="domain" description="Laminin EGF-like" evidence="11">
    <location>
        <begin position="706"/>
        <end position="768"/>
    </location>
</feature>
<dbReference type="GO" id="GO:0008045">
    <property type="term" value="P:motor neuron axon guidance"/>
    <property type="evidence" value="ECO:0007669"/>
    <property type="project" value="TreeGrafter"/>
</dbReference>
<evidence type="ECO:0000313" key="15">
    <source>
        <dbReference type="Proteomes" id="UP001187415"/>
    </source>
</evidence>
<name>A0AA88NTI3_CHASR</name>
<sequence>MKVFILALFCVLSLAAANEDERLPNKCEVCKFLTVELQDALEKTGRSKEVLELGEVLDTGKRRRKIKYNTSETRLTEAVENICERILQYSVHAERPGSLRYAKGTSQTMTTLKNLVHKGVKVDLGMPYELWDEPSVEVSDMKKQCEIMLEEYEEVVEDWYFHHQDQRLENFLCEKHVLKTSEQECLKEVWKGDMGKKGESKEEEEGPQEQRERGEGESLGRTWLDDMMFLPFSPPPSISLFPVVLLLLFLPSSLVSSSLSHTPLSWTSPHDPCYHLDGRPRHCMSEFINAAYGLPVNASHSLQVLDYDSNITTLTDLHNPHNVTCWRANRGADSGDWIFTLPLGRRFEITYISLQFCHQGEPSDPISISIFKSMDYGRTWRPMQHYSSDCLGNFGLPSQTVARTRHQETEPLCSDPRPLQKQRGGTVLAFSTLDGRPSSPDFDYSPTLQDWVTATDIRVVFHQLSKDIKVLNFDRKQEAQRHDGAEKERGTGLLTWRSGYRVDKLNTDNTLAFFDRETKSSERTRNKGEKMNKNDRKGHYKGSGQDEDGHNVTSKEGGDNVQTGMLVSSKKGGKSRGRGRKKDAHWLPCPNRGCNWTVEGRSRNNRGRELRKRRNNNLNSKQSARNLQVAPPTAFQAPLALSDLQVGGRCKCNGHASRCRRDDTGRAVCVCEHHTSGPDCDVCEDFYFDRPWHRATPTHPNPCVACECNGHSNKCRFSMEVFQQSGRRSGGVCQKCRHHTAGRHCQYCQNGYTRDHSKPLNHRKACQPCQCHPLGAVGRWCNQTSGQCLCREGVTGLRCNRCAPGYKQGKSPLRPCIRIQEAAPTPVYQPQYSIAEECVSYCQPSQVKVRMNLDTYCLKDYVLKVQVKGKERSGPWWQFSISVQIVFRARSTSRVRRGPLSLWVPDRDLSCGCPALNVGRTFLLIGAEEGERDWGPEESRLVADRSTLALQWREHWNVKLRAFRGQDKRGRCPAKSRSNHHHQHQHREHTKTQSGYIPPHLLSEKDTDTPSVNEDDTPTTAGSHTHSHTDGEVNSTEATPASTTAALVCSTQSPE</sequence>
<accession>A0AA88NTI3</accession>
<feature type="chain" id="PRO_5041641889" description="Netrin 5" evidence="10">
    <location>
        <begin position="18"/>
        <end position="1055"/>
    </location>
</feature>
<evidence type="ECO:0000256" key="8">
    <source>
        <dbReference type="PROSITE-ProRule" id="PRU00460"/>
    </source>
</evidence>
<keyword evidence="4" id="KW-0677">Repeat</keyword>
<feature type="region of interest" description="Disordered" evidence="9">
    <location>
        <begin position="193"/>
        <end position="217"/>
    </location>
</feature>
<dbReference type="GO" id="GO:0009888">
    <property type="term" value="P:tissue development"/>
    <property type="evidence" value="ECO:0007669"/>
    <property type="project" value="TreeGrafter"/>
</dbReference>
<dbReference type="InterPro" id="IPR056863">
    <property type="entry name" value="LMN_ATRN_NET-like_EGF"/>
</dbReference>
<dbReference type="Pfam" id="PF11938">
    <property type="entry name" value="DUF3456"/>
    <property type="match status" value="1"/>
</dbReference>
<gene>
    <name evidence="14" type="ORF">Q5P01_002631</name>
</gene>
<dbReference type="PANTHER" id="PTHR10574:SF383">
    <property type="entry name" value="NETRIN 5"/>
    <property type="match status" value="1"/>
</dbReference>
<dbReference type="GO" id="GO:0009887">
    <property type="term" value="P:animal organ morphogenesis"/>
    <property type="evidence" value="ECO:0007669"/>
    <property type="project" value="TreeGrafter"/>
</dbReference>
<comment type="caution">
    <text evidence="14">The sequence shown here is derived from an EMBL/GenBank/DDBJ whole genome shotgun (WGS) entry which is preliminary data.</text>
</comment>
<feature type="disulfide bond" evidence="8">
    <location>
        <begin position="771"/>
        <end position="788"/>
    </location>
</feature>
<dbReference type="CDD" id="cd00055">
    <property type="entry name" value="EGF_Lam"/>
    <property type="match status" value="3"/>
</dbReference>
<dbReference type="FunFam" id="2.60.120.260:FF:000217">
    <property type="entry name" value="Netrin 5"/>
    <property type="match status" value="1"/>
</dbReference>
<dbReference type="SMART" id="SM00180">
    <property type="entry name" value="EGF_Lam"/>
    <property type="match status" value="3"/>
</dbReference>
<keyword evidence="5 8" id="KW-1015">Disulfide bond</keyword>
<evidence type="ECO:0000256" key="3">
    <source>
        <dbReference type="ARBA" id="ARBA00022729"/>
    </source>
</evidence>
<dbReference type="PANTHER" id="PTHR10574">
    <property type="entry name" value="NETRIN/LAMININ-RELATED"/>
    <property type="match status" value="1"/>
</dbReference>
<feature type="compositionally biased region" description="Low complexity" evidence="9">
    <location>
        <begin position="1035"/>
        <end position="1046"/>
    </location>
</feature>
<keyword evidence="3 10" id="KW-0732">Signal</keyword>
<comment type="subcellular location">
    <subcellularLocation>
        <location evidence="1">Secreted</location>
    </subcellularLocation>
</comment>
<dbReference type="FunFam" id="2.10.25.10:FF:000048">
    <property type="entry name" value="Netrin 3"/>
    <property type="match status" value="1"/>
</dbReference>
<evidence type="ECO:0000256" key="6">
    <source>
        <dbReference type="ARBA" id="ARBA00023180"/>
    </source>
</evidence>
<dbReference type="InterPro" id="IPR008993">
    <property type="entry name" value="TIMP-like_OB-fold"/>
</dbReference>
<proteinExistence type="predicted"/>
<dbReference type="FunFam" id="2.40.50.120:FF:000001">
    <property type="entry name" value="Netrin 1"/>
    <property type="match status" value="1"/>
</dbReference>
<dbReference type="AlphaFoldDB" id="A0AA88NTI3"/>
<dbReference type="FunFam" id="2.10.25.10:FF:000081">
    <property type="entry name" value="Netrin 1"/>
    <property type="match status" value="1"/>
</dbReference>
<evidence type="ECO:0000313" key="14">
    <source>
        <dbReference type="EMBL" id="KAK2863098.1"/>
    </source>
</evidence>
<dbReference type="SMART" id="SM00643">
    <property type="entry name" value="C345C"/>
    <property type="match status" value="1"/>
</dbReference>
<feature type="disulfide bond" evidence="8">
    <location>
        <begin position="790"/>
        <end position="799"/>
    </location>
</feature>
<dbReference type="GO" id="GO:0016358">
    <property type="term" value="P:dendrite development"/>
    <property type="evidence" value="ECO:0007669"/>
    <property type="project" value="TreeGrafter"/>
</dbReference>
<evidence type="ECO:0000256" key="7">
    <source>
        <dbReference type="ARBA" id="ARBA00023292"/>
    </source>
</evidence>
<feature type="compositionally biased region" description="Basic and acidic residues" evidence="9">
    <location>
        <begin position="516"/>
        <end position="537"/>
    </location>
</feature>
<dbReference type="InterPro" id="IPR001134">
    <property type="entry name" value="Netrin_domain"/>
</dbReference>
<dbReference type="Pfam" id="PF01759">
    <property type="entry name" value="NTR"/>
    <property type="match status" value="1"/>
</dbReference>
<evidence type="ECO:0000256" key="1">
    <source>
        <dbReference type="ARBA" id="ARBA00004613"/>
    </source>
</evidence>
<keyword evidence="6" id="KW-0325">Glycoprotein</keyword>
<feature type="compositionally biased region" description="Basic residues" evidence="9">
    <location>
        <begin position="971"/>
        <end position="989"/>
    </location>
</feature>
<dbReference type="PROSITE" id="PS51117">
    <property type="entry name" value="LAMININ_NTER"/>
    <property type="match status" value="1"/>
</dbReference>
<dbReference type="Gene3D" id="2.60.120.260">
    <property type="entry name" value="Galactose-binding domain-like"/>
    <property type="match status" value="2"/>
</dbReference>
<feature type="domain" description="Laminin EGF-like" evidence="11">
    <location>
        <begin position="769"/>
        <end position="818"/>
    </location>
</feature>
<evidence type="ECO:0000256" key="4">
    <source>
        <dbReference type="ARBA" id="ARBA00022737"/>
    </source>
</evidence>
<reference evidence="14" key="1">
    <citation type="submission" date="2023-07" db="EMBL/GenBank/DDBJ databases">
        <title>Chromosome-level Genome Assembly of Striped Snakehead (Channa striata).</title>
        <authorList>
            <person name="Liu H."/>
        </authorList>
    </citation>
    <scope>NUCLEOTIDE SEQUENCE</scope>
    <source>
        <strain evidence="14">Gz</strain>
        <tissue evidence="14">Muscle</tissue>
    </source>
</reference>
<feature type="disulfide bond" evidence="8">
    <location>
        <begin position="769"/>
        <end position="781"/>
    </location>
</feature>
<dbReference type="SMART" id="SM00136">
    <property type="entry name" value="LamNT"/>
    <property type="match status" value="1"/>
</dbReference>
<dbReference type="GO" id="GO:0005604">
    <property type="term" value="C:basement membrane"/>
    <property type="evidence" value="ECO:0007669"/>
    <property type="project" value="TreeGrafter"/>
</dbReference>
<dbReference type="Gene3D" id="2.10.25.10">
    <property type="entry name" value="Laminin"/>
    <property type="match status" value="2"/>
</dbReference>
<dbReference type="InterPro" id="IPR008211">
    <property type="entry name" value="Laminin_N"/>
</dbReference>
<keyword evidence="2" id="KW-0964">Secreted</keyword>
<feature type="disulfide bond" evidence="8">
    <location>
        <begin position="736"/>
        <end position="745"/>
    </location>
</feature>
<evidence type="ECO:0000259" key="13">
    <source>
        <dbReference type="PROSITE" id="PS51117"/>
    </source>
</evidence>
<evidence type="ECO:0000256" key="5">
    <source>
        <dbReference type="ARBA" id="ARBA00023157"/>
    </source>
</evidence>
<evidence type="ECO:0008006" key="16">
    <source>
        <dbReference type="Google" id="ProtNLM"/>
    </source>
</evidence>
<comment type="caution">
    <text evidence="8">Lacks conserved residue(s) required for the propagation of feature annotation.</text>
</comment>
<feature type="compositionally biased region" description="Basic and acidic residues" evidence="9">
    <location>
        <begin position="208"/>
        <end position="217"/>
    </location>
</feature>
<evidence type="ECO:0000259" key="11">
    <source>
        <dbReference type="PROSITE" id="PS50027"/>
    </source>
</evidence>